<evidence type="ECO:0000313" key="4">
    <source>
        <dbReference type="Proteomes" id="UP000231267"/>
    </source>
</evidence>
<accession>A0A2J0LGP1</accession>
<dbReference type="Gene3D" id="2.40.50.140">
    <property type="entry name" value="Nucleic acid-binding proteins"/>
    <property type="match status" value="1"/>
</dbReference>
<organism evidence="3 4">
    <name type="scientific">Candidatus Taenaricola geysiri</name>
    <dbReference type="NCBI Taxonomy" id="1974752"/>
    <lineage>
        <taxon>Bacteria</taxon>
        <taxon>Pseudomonadati</taxon>
        <taxon>Candidatus Omnitrophota</taxon>
        <taxon>Candidatus Taenaricola</taxon>
    </lineage>
</organism>
<dbReference type="GO" id="GO:0003729">
    <property type="term" value="F:mRNA binding"/>
    <property type="evidence" value="ECO:0007669"/>
    <property type="project" value="TreeGrafter"/>
</dbReference>
<dbReference type="InterPro" id="IPR003029">
    <property type="entry name" value="S1_domain"/>
</dbReference>
<evidence type="ECO:0000313" key="3">
    <source>
        <dbReference type="EMBL" id="PIW67022.1"/>
    </source>
</evidence>
<reference evidence="3 4" key="1">
    <citation type="submission" date="2017-09" db="EMBL/GenBank/DDBJ databases">
        <title>Depth-based differentiation of microbial function through sediment-hosted aquifers and enrichment of novel symbionts in the deep terrestrial subsurface.</title>
        <authorList>
            <person name="Probst A.J."/>
            <person name="Ladd B."/>
            <person name="Jarett J.K."/>
            <person name="Geller-Mcgrath D.E."/>
            <person name="Sieber C.M."/>
            <person name="Emerson J.B."/>
            <person name="Anantharaman K."/>
            <person name="Thomas B.C."/>
            <person name="Malmstrom R."/>
            <person name="Stieglmeier M."/>
            <person name="Klingl A."/>
            <person name="Woyke T."/>
            <person name="Ryan C.M."/>
            <person name="Banfield J.F."/>
        </authorList>
    </citation>
    <scope>NUCLEOTIDE SEQUENCE [LARGE SCALE GENOMIC DNA]</scope>
    <source>
        <strain evidence="3">CG12_big_fil_rev_8_21_14_0_65_43_15</strain>
    </source>
</reference>
<dbReference type="PANTHER" id="PTHR10724:SF10">
    <property type="entry name" value="S1 RNA-BINDING DOMAIN-CONTAINING PROTEIN 1"/>
    <property type="match status" value="1"/>
</dbReference>
<name>A0A2J0LGP1_9BACT</name>
<evidence type="ECO:0000256" key="1">
    <source>
        <dbReference type="ARBA" id="ARBA00025604"/>
    </source>
</evidence>
<dbReference type="Pfam" id="PF00575">
    <property type="entry name" value="S1"/>
    <property type="match status" value="1"/>
</dbReference>
<comment type="caution">
    <text evidence="3">The sequence shown here is derived from an EMBL/GenBank/DDBJ whole genome shotgun (WGS) entry which is preliminary data.</text>
</comment>
<protein>
    <submittedName>
        <fullName evidence="3">RNA-binding protein S1</fullName>
    </submittedName>
</protein>
<dbReference type="EMBL" id="PFGP01000006">
    <property type="protein sequence ID" value="PIW67022.1"/>
    <property type="molecule type" value="Genomic_DNA"/>
</dbReference>
<proteinExistence type="predicted"/>
<evidence type="ECO:0000259" key="2">
    <source>
        <dbReference type="PROSITE" id="PS50126"/>
    </source>
</evidence>
<dbReference type="PANTHER" id="PTHR10724">
    <property type="entry name" value="30S RIBOSOMAL PROTEIN S1"/>
    <property type="match status" value="1"/>
</dbReference>
<dbReference type="PROSITE" id="PS50126">
    <property type="entry name" value="S1"/>
    <property type="match status" value="1"/>
</dbReference>
<dbReference type="FunFam" id="2.40.50.140:FF:000103">
    <property type="entry name" value="protein RRP5 homolog"/>
    <property type="match status" value="1"/>
</dbReference>
<dbReference type="AlphaFoldDB" id="A0A2J0LGP1"/>
<dbReference type="GO" id="GO:0006412">
    <property type="term" value="P:translation"/>
    <property type="evidence" value="ECO:0007669"/>
    <property type="project" value="TreeGrafter"/>
</dbReference>
<dbReference type="Proteomes" id="UP000231267">
    <property type="component" value="Unassembled WGS sequence"/>
</dbReference>
<gene>
    <name evidence="3" type="ORF">COW11_00325</name>
</gene>
<dbReference type="SMART" id="SM00316">
    <property type="entry name" value="S1"/>
    <property type="match status" value="1"/>
</dbReference>
<dbReference type="GO" id="GO:0003735">
    <property type="term" value="F:structural constituent of ribosome"/>
    <property type="evidence" value="ECO:0007669"/>
    <property type="project" value="TreeGrafter"/>
</dbReference>
<feature type="domain" description="S1 motif" evidence="2">
    <location>
        <begin position="19"/>
        <end position="87"/>
    </location>
</feature>
<dbReference type="InterPro" id="IPR050437">
    <property type="entry name" value="Ribos_protein_bS1-like"/>
</dbReference>
<dbReference type="SUPFAM" id="SSF50249">
    <property type="entry name" value="Nucleic acid-binding proteins"/>
    <property type="match status" value="1"/>
</dbReference>
<sequence length="124" mass="13976">MPYQNHKNKKRNIILPAIGETVEVEVIKITDFGAFVKFSDNRRGLIHISQIAEDYVKNVTDHLNIGDKVSARVVQVSGDGKIDLTLKAAKEETVSAGPKNKEFRTNVFEEKFNAYLKNCGVEQR</sequence>
<comment type="function">
    <text evidence="1">Binds mRNA; thus facilitating recognition of the initiation point. It is needed to translate mRNA with a short Shine-Dalgarno (SD) purine-rich sequence.</text>
</comment>
<dbReference type="InterPro" id="IPR012340">
    <property type="entry name" value="NA-bd_OB-fold"/>
</dbReference>